<reference evidence="1" key="1">
    <citation type="submission" date="2023-06" db="EMBL/GenBank/DDBJ databases">
        <title>Genome-scale phylogeny and comparative genomics of the fungal order Sordariales.</title>
        <authorList>
            <consortium name="Lawrence Berkeley National Laboratory"/>
            <person name="Hensen N."/>
            <person name="Bonometti L."/>
            <person name="Westerberg I."/>
            <person name="Brannstrom I.O."/>
            <person name="Guillou S."/>
            <person name="Cros-Aarteil S."/>
            <person name="Calhoun S."/>
            <person name="Haridas S."/>
            <person name="Kuo A."/>
            <person name="Mondo S."/>
            <person name="Pangilinan J."/>
            <person name="Riley R."/>
            <person name="Labutti K."/>
            <person name="Andreopoulos B."/>
            <person name="Lipzen A."/>
            <person name="Chen C."/>
            <person name="Yanf M."/>
            <person name="Daum C."/>
            <person name="Ng V."/>
            <person name="Clum A."/>
            <person name="Steindorff A."/>
            <person name="Ohm R."/>
            <person name="Martin F."/>
            <person name="Silar P."/>
            <person name="Natvig D."/>
            <person name="Lalanne C."/>
            <person name="Gautier V."/>
            <person name="Ament-Velasquez S.L."/>
            <person name="Kruys A."/>
            <person name="Hutchinson M.I."/>
            <person name="Powell A.J."/>
            <person name="Barry K."/>
            <person name="Miller A.N."/>
            <person name="Grigoriev I.V."/>
            <person name="Debuchy R."/>
            <person name="Gladieux P."/>
            <person name="Thoren M.H."/>
            <person name="Johannesson H."/>
        </authorList>
    </citation>
    <scope>NUCLEOTIDE SEQUENCE</scope>
    <source>
        <strain evidence="1">SMH4607-1</strain>
    </source>
</reference>
<organism evidence="1 2">
    <name type="scientific">Lasiosphaeris hirsuta</name>
    <dbReference type="NCBI Taxonomy" id="260670"/>
    <lineage>
        <taxon>Eukaryota</taxon>
        <taxon>Fungi</taxon>
        <taxon>Dikarya</taxon>
        <taxon>Ascomycota</taxon>
        <taxon>Pezizomycotina</taxon>
        <taxon>Sordariomycetes</taxon>
        <taxon>Sordariomycetidae</taxon>
        <taxon>Sordariales</taxon>
        <taxon>Lasiosphaeriaceae</taxon>
        <taxon>Lasiosphaeris</taxon>
    </lineage>
</organism>
<dbReference type="SMART" id="SM00135">
    <property type="entry name" value="LY"/>
    <property type="match status" value="4"/>
</dbReference>
<dbReference type="AlphaFoldDB" id="A0AA40E924"/>
<keyword evidence="2" id="KW-1185">Reference proteome</keyword>
<dbReference type="PANTHER" id="PTHR46513">
    <property type="entry name" value="VITELLOGENIN RECEPTOR-LIKE PROTEIN-RELATED-RELATED"/>
    <property type="match status" value="1"/>
</dbReference>
<dbReference type="EMBL" id="JAUKUA010000001">
    <property type="protein sequence ID" value="KAK0731360.1"/>
    <property type="molecule type" value="Genomic_DNA"/>
</dbReference>
<protein>
    <submittedName>
        <fullName evidence="1">Uncharacterized protein</fullName>
    </submittedName>
</protein>
<dbReference type="Gene3D" id="2.120.10.30">
    <property type="entry name" value="TolB, C-terminal domain"/>
    <property type="match status" value="2"/>
</dbReference>
<dbReference type="InterPro" id="IPR011042">
    <property type="entry name" value="6-blade_b-propeller_TolB-like"/>
</dbReference>
<dbReference type="InterPro" id="IPR050778">
    <property type="entry name" value="Cueball_EGF_LRP_Nidogen"/>
</dbReference>
<comment type="caution">
    <text evidence="1">The sequence shown here is derived from an EMBL/GenBank/DDBJ whole genome shotgun (WGS) entry which is preliminary data.</text>
</comment>
<evidence type="ECO:0000313" key="2">
    <source>
        <dbReference type="Proteomes" id="UP001172102"/>
    </source>
</evidence>
<dbReference type="InterPro" id="IPR000033">
    <property type="entry name" value="LDLR_classB_rpt"/>
</dbReference>
<sequence length="352" mass="38573">MFIKDGNPPCAEDSVGLDTVSLIEQHYIDECGLKVMGVVPFLQTFIEQGKLGARSSKGGLYPPGHTTKAAGQEQTSHDNLHAPALYILDLGLNNDWSDVYKKGRILVGSADGKSPLRIVVNHQPMPDGIALCHGVGKIFWSNMGVPNINDGCIMSCNLDGNDIKAIVPTGSVHAPKQLAVDSGCSKLYFSEQEGMRVFRCSVDGSGLETPVQNGDWKRGFKDHTLWCIGIAVAPREGKFYWTQKGPSKGSQGRIFRASIEMPDGADASTRADIECLFSRLPEPIDLEIDEDGRAMYWTDRGELPSGNSLNRISLDEAGEYGNHQILARNLHEAIGLDWQSTRPITIYTQQIW</sequence>
<gene>
    <name evidence="1" type="ORF">B0H67DRAFT_606081</name>
</gene>
<name>A0AA40E924_9PEZI</name>
<evidence type="ECO:0000313" key="1">
    <source>
        <dbReference type="EMBL" id="KAK0731360.1"/>
    </source>
</evidence>
<accession>A0AA40E924</accession>
<dbReference type="SUPFAM" id="SSF101898">
    <property type="entry name" value="NHL repeat"/>
    <property type="match status" value="1"/>
</dbReference>
<dbReference type="Proteomes" id="UP001172102">
    <property type="component" value="Unassembled WGS sequence"/>
</dbReference>
<proteinExistence type="predicted"/>